<comment type="caution">
    <text evidence="8">The sequence shown here is derived from an EMBL/GenBank/DDBJ whole genome shotgun (WGS) entry which is preliminary data.</text>
</comment>
<protein>
    <recommendedName>
        <fullName evidence="7">Translocation and assembly module TamB C-terminal domain-containing protein</fullName>
    </recommendedName>
</protein>
<dbReference type="RefSeq" id="WP_022605771.1">
    <property type="nucleotide sequence ID" value="NZ_ASSJ01000035.1"/>
</dbReference>
<comment type="subcellular location">
    <subcellularLocation>
        <location evidence="1">Membrane</location>
        <topology evidence="1">Single-pass membrane protein</topology>
    </subcellularLocation>
</comment>
<feature type="region of interest" description="Disordered" evidence="5">
    <location>
        <begin position="1"/>
        <end position="20"/>
    </location>
</feature>
<gene>
    <name evidence="8" type="ORF">KR51_00012650</name>
</gene>
<dbReference type="InterPro" id="IPR007452">
    <property type="entry name" value="TamB_C"/>
</dbReference>
<dbReference type="InParanoid" id="U5DMU5"/>
<keyword evidence="4 6" id="KW-0472">Membrane</keyword>
<dbReference type="STRING" id="582515.KR51_00012650"/>
<evidence type="ECO:0000256" key="4">
    <source>
        <dbReference type="ARBA" id="ARBA00023136"/>
    </source>
</evidence>
<dbReference type="Pfam" id="PF04357">
    <property type="entry name" value="TamB"/>
    <property type="match status" value="1"/>
</dbReference>
<accession>U5DMU5</accession>
<dbReference type="GO" id="GO:0009306">
    <property type="term" value="P:protein secretion"/>
    <property type="evidence" value="ECO:0007669"/>
    <property type="project" value="InterPro"/>
</dbReference>
<sequence length="1857" mass="194775">MTVSPQPGPDEHQSAPPPKGRRWLLWTGGVGLSILGGGALAAIYVIETQVSPLVEQTVSNIINRPLEMGAVEGFSLTSIHFGETQLPPTATSATSATVGSVEARFNPWEVITERQLTLHVSLIDPSVLVEQRPDGAWFTTKIVLEEQDTLVEVVLGEVDVFDADVSLIARDTDGRSVDPVDLQVPHVNAVFLDNGTRVDAQVDAHFSEDGKNLGAIALVGEVDVEGKSTTAAIQASDLELSELGRLAPFLPLTVQRGTAEADIEAAVGWADRITVSAEGTVEIADVAVQVDGIPTPVTETNATFLLQGQRARIRELTGRLGEIEAEVGGTVDLNTGYTLTAGIEPVEIAQLLDVVDVELPLPAEGKLDARVQVTGPLENPQVGLEAVNTTPLEIDRVVLSEVRAEVAVDTAARTATLRQLRAVPAAGGEMTGGGQVVLTESGDPKLEFTARVNNVPGAIARAYSEALPNDLGAINANVSVAGVATDLTSLAGSGTAALDLPAGSVTVPQLTLEDSILTASLQVQAVPIAQFVPQLAGQIDPQQTVSGDFDARIDLGSGAIADIDGLATGGLQIAGGRVGLTQVRMQEGMWTATADLSGVQVGRLLPQLPEYARGVIDVTLNASGSLTDLSPESLRAKGSARLDNIAEGTIATNDFRLADGAFSVSVRPEGLQLPAVDPRLSGRAEGEILVRGTLDNLTPDGVRAEGSLELPDGTIGIPEPIATSFRWTGQRLVVDELRSRGLDVSGYAEVDLSQRDALQLLTGFSFDVRATNLDLGQFSTLVSTAIPTPSIRGFASFDGTLSGTLTSPVVRGELAIADFGIERLSFDPQLAGAVEISPNAGIKVDLLGSDPTEADSATAREAGDAREPDRVLLTAAWTPNGRFPIEPDMLLLRVDDAEMRGRRQGGDFAIALDKFPFGVVKNFAPLPPELATQPASGELSGNVTLNFDSLLATGAIDLERPRFSRLVGDRVAAEFTFDGGSLLDGNGQILSATGQLQLDESIFNLQGELTLVPEGLDYIAAVDIERGRLQDVLAAAQIEDFSDLNLDSLDGNFGDAADLAAVQNLNSVCATIAAQTPPPEPSDTVLDLSGGDLELASFSSRSAEPSISRYSCFVAISATIDAEQQAREANPAPPLSTIRGDFEGTIAVSGRVGGSTQVAVVPTDAASNNPNGVLLPQLAVEMDLSGSDWRYGPFYAEEFRAQGNFTDGILTLDAIGVRTGDRVIGARGTLLGESQSAQAVVRNIPIDDVDRLLPLPDGIVSFGGMLDVDINIAGSQSDPSARGSIAIANASFNEKPIQTVEGSFVYNDARADLFVEVLLSESVSPLTVEGSIPYMLPIAVVPPADNRLNLAVRVADDGLALLDVATREQVLWNGGNAEVELDISGPFDVSDIRLDRLKTQGLIALRDASIRIPSILSAEPIANINGDILFDLDRIAIEELTATHSGGQIQILGTLPLFVSSGRETERLEVTLGGVSVEQNLKTLPPIAVSPDDDGPEQPAVGSGQTVPIVLDGLFEGDVRGIVFVGGAAIAPVLSGEVGVSNAQVSLAGAAPVDTDDSNARADDETASVPGPKVQLDALSIVLGDKVFVGVPPLANFLATGDFQVSGSLSATELALRPEGTVTLREGEVNVFSTQFRLDRGVEQTARFEPARGLDPILNVQMSTSVAESTRPLTAADPSATEFNDAPATTFGRLEIVRVRALVDGPASQLLEDGNVNQRVFELSSDPPRTESEIVTLIGGSLFAGGAAVSLANLATTALFGSLQADVARALGLSEFRIFPTLLPQDDEDSNATTLALAAEAGVDLTKASTVSILALLNDDPVLFFSLRYRVGDRIQLRAATDLNDRSQMIAEYQFRF</sequence>
<reference evidence="8 9" key="1">
    <citation type="submission" date="2013-05" db="EMBL/GenBank/DDBJ databases">
        <title>Draft genome sequence of Rubidibacter lacunae KORDI 51-2.</title>
        <authorList>
            <person name="Choi D.H."/>
            <person name="Noh J.H."/>
            <person name="Kwon K.-K."/>
            <person name="Lee J.-H."/>
            <person name="Ryu J.-Y."/>
        </authorList>
    </citation>
    <scope>NUCLEOTIDE SEQUENCE [LARGE SCALE GENOMIC DNA]</scope>
    <source>
        <strain evidence="8 9">KORDI 51-2</strain>
    </source>
</reference>
<evidence type="ECO:0000256" key="3">
    <source>
        <dbReference type="ARBA" id="ARBA00022989"/>
    </source>
</evidence>
<evidence type="ECO:0000259" key="7">
    <source>
        <dbReference type="Pfam" id="PF04357"/>
    </source>
</evidence>
<proteinExistence type="predicted"/>
<dbReference type="EMBL" id="ASSJ01000035">
    <property type="protein sequence ID" value="ERN41939.1"/>
    <property type="molecule type" value="Genomic_DNA"/>
</dbReference>
<organism evidence="8 9">
    <name type="scientific">Rubidibacter lacunae KORDI 51-2</name>
    <dbReference type="NCBI Taxonomy" id="582515"/>
    <lineage>
        <taxon>Bacteria</taxon>
        <taxon>Bacillati</taxon>
        <taxon>Cyanobacteriota</taxon>
        <taxon>Cyanophyceae</taxon>
        <taxon>Oscillatoriophycideae</taxon>
        <taxon>Chroococcales</taxon>
        <taxon>Aphanothecaceae</taxon>
        <taxon>Rubidibacter</taxon>
    </lineage>
</organism>
<keyword evidence="2 6" id="KW-0812">Transmembrane</keyword>
<dbReference type="InterPro" id="IPR053022">
    <property type="entry name" value="Chloroplast_translocon_comp"/>
</dbReference>
<dbReference type="PANTHER" id="PTHR34457">
    <property type="entry name" value="EMBRYO DEFECTIVE 2410"/>
    <property type="match status" value="1"/>
</dbReference>
<evidence type="ECO:0000256" key="1">
    <source>
        <dbReference type="ARBA" id="ARBA00004167"/>
    </source>
</evidence>
<dbReference type="GO" id="GO:0005886">
    <property type="term" value="C:plasma membrane"/>
    <property type="evidence" value="ECO:0007669"/>
    <property type="project" value="InterPro"/>
</dbReference>
<evidence type="ECO:0000256" key="5">
    <source>
        <dbReference type="SAM" id="MobiDB-lite"/>
    </source>
</evidence>
<keyword evidence="3 6" id="KW-1133">Transmembrane helix</keyword>
<feature type="transmembrane region" description="Helical" evidence="6">
    <location>
        <begin position="23"/>
        <end position="46"/>
    </location>
</feature>
<evidence type="ECO:0000256" key="2">
    <source>
        <dbReference type="ARBA" id="ARBA00022692"/>
    </source>
</evidence>
<dbReference type="PANTHER" id="PTHR34457:SF3">
    <property type="entry name" value="PROTEIN TIC236, CHLOROPLASTIC"/>
    <property type="match status" value="1"/>
</dbReference>
<evidence type="ECO:0000256" key="6">
    <source>
        <dbReference type="SAM" id="Phobius"/>
    </source>
</evidence>
<dbReference type="Proteomes" id="UP000016960">
    <property type="component" value="Unassembled WGS sequence"/>
</dbReference>
<keyword evidence="9" id="KW-1185">Reference proteome</keyword>
<dbReference type="OrthoDB" id="536281at2"/>
<dbReference type="eggNOG" id="COG2911">
    <property type="taxonomic scope" value="Bacteria"/>
</dbReference>
<feature type="domain" description="Translocation and assembly module TamB C-terminal" evidence="7">
    <location>
        <begin position="1502"/>
        <end position="1857"/>
    </location>
</feature>
<name>U5DMU5_9CHRO</name>
<evidence type="ECO:0000313" key="9">
    <source>
        <dbReference type="Proteomes" id="UP000016960"/>
    </source>
</evidence>
<evidence type="ECO:0000313" key="8">
    <source>
        <dbReference type="EMBL" id="ERN41939.1"/>
    </source>
</evidence>